<evidence type="ECO:0000256" key="3">
    <source>
        <dbReference type="SAM" id="SignalP"/>
    </source>
</evidence>
<evidence type="ECO:0000256" key="2">
    <source>
        <dbReference type="SAM" id="MobiDB-lite"/>
    </source>
</evidence>
<protein>
    <recommendedName>
        <fullName evidence="6">DUF4890 domain-containing protein</fullName>
    </recommendedName>
</protein>
<keyword evidence="3" id="KW-0732">Signal</keyword>
<proteinExistence type="predicted"/>
<sequence length="136" mass="15672">MKKLVVILFLAVGIAAIAQERGTKKPMGGKYASLSSDEKVELQVKRLTKELNLNEKQTSEVKVIVIKEIEKREKAKAEMDAFKAKKRAEIQKDSIAKRGEMKKILSAEQFAKWDKMREENREKIKERVSQKRGLNR</sequence>
<gene>
    <name evidence="4" type="ORF">WFZ85_01105</name>
</gene>
<evidence type="ECO:0000256" key="1">
    <source>
        <dbReference type="SAM" id="Coils"/>
    </source>
</evidence>
<organism evidence="4 5">
    <name type="scientific">Flavobacterium aureirubrum</name>
    <dbReference type="NCBI Taxonomy" id="3133147"/>
    <lineage>
        <taxon>Bacteria</taxon>
        <taxon>Pseudomonadati</taxon>
        <taxon>Bacteroidota</taxon>
        <taxon>Flavobacteriia</taxon>
        <taxon>Flavobacteriales</taxon>
        <taxon>Flavobacteriaceae</taxon>
        <taxon>Flavobacterium</taxon>
    </lineage>
</organism>
<evidence type="ECO:0000313" key="4">
    <source>
        <dbReference type="EMBL" id="MEM0541201.1"/>
    </source>
</evidence>
<feature type="compositionally biased region" description="Basic and acidic residues" evidence="2">
    <location>
        <begin position="116"/>
        <end position="129"/>
    </location>
</feature>
<dbReference type="Proteomes" id="UP001460072">
    <property type="component" value="Unassembled WGS sequence"/>
</dbReference>
<feature type="chain" id="PRO_5045688242" description="DUF4890 domain-containing protein" evidence="3">
    <location>
        <begin position="19"/>
        <end position="136"/>
    </location>
</feature>
<accession>A0ABU9N0F1</accession>
<comment type="caution">
    <text evidence="4">The sequence shown here is derived from an EMBL/GenBank/DDBJ whole genome shotgun (WGS) entry which is preliminary data.</text>
</comment>
<name>A0ABU9N0F1_9FLAO</name>
<evidence type="ECO:0008006" key="6">
    <source>
        <dbReference type="Google" id="ProtNLM"/>
    </source>
</evidence>
<reference evidence="4 5" key="1">
    <citation type="submission" date="2024-03" db="EMBL/GenBank/DDBJ databases">
        <title>Two novel species of the genus Flavobacterium exhibiting potentially degradation of complex polysaccharides.</title>
        <authorList>
            <person name="Lian X."/>
        </authorList>
    </citation>
    <scope>NUCLEOTIDE SEQUENCE [LARGE SCALE GENOMIC DNA]</scope>
    <source>
        <strain evidence="5">j3</strain>
    </source>
</reference>
<dbReference type="EMBL" id="JBCGDO010000001">
    <property type="protein sequence ID" value="MEM0541201.1"/>
    <property type="molecule type" value="Genomic_DNA"/>
</dbReference>
<keyword evidence="1" id="KW-0175">Coiled coil</keyword>
<keyword evidence="5" id="KW-1185">Reference proteome</keyword>
<dbReference type="RefSeq" id="WP_342694438.1">
    <property type="nucleotide sequence ID" value="NZ_JBCGDO010000001.1"/>
</dbReference>
<feature type="signal peptide" evidence="3">
    <location>
        <begin position="1"/>
        <end position="18"/>
    </location>
</feature>
<evidence type="ECO:0000313" key="5">
    <source>
        <dbReference type="Proteomes" id="UP001460072"/>
    </source>
</evidence>
<feature type="coiled-coil region" evidence="1">
    <location>
        <begin position="65"/>
        <end position="92"/>
    </location>
</feature>
<feature type="region of interest" description="Disordered" evidence="2">
    <location>
        <begin position="116"/>
        <end position="136"/>
    </location>
</feature>